<organism evidence="1 2">
    <name type="scientific">Ancylomarina subtilis</name>
    <dbReference type="NCBI Taxonomy" id="1639035"/>
    <lineage>
        <taxon>Bacteria</taxon>
        <taxon>Pseudomonadati</taxon>
        <taxon>Bacteroidota</taxon>
        <taxon>Bacteroidia</taxon>
        <taxon>Marinilabiliales</taxon>
        <taxon>Marinifilaceae</taxon>
        <taxon>Ancylomarina</taxon>
    </lineage>
</organism>
<evidence type="ECO:0000313" key="2">
    <source>
        <dbReference type="Proteomes" id="UP000293562"/>
    </source>
</evidence>
<dbReference type="EMBL" id="SHKN01000002">
    <property type="protein sequence ID" value="RZT93577.1"/>
    <property type="molecule type" value="Genomic_DNA"/>
</dbReference>
<protein>
    <submittedName>
        <fullName evidence="1">SIR2-like protein</fullName>
    </submittedName>
</protein>
<keyword evidence="2" id="KW-1185">Reference proteome</keyword>
<dbReference type="InterPro" id="IPR029035">
    <property type="entry name" value="DHS-like_NAD/FAD-binding_dom"/>
</dbReference>
<reference evidence="1 2" key="1">
    <citation type="submission" date="2019-02" db="EMBL/GenBank/DDBJ databases">
        <title>Genomic Encyclopedia of Type Strains, Phase IV (KMG-IV): sequencing the most valuable type-strain genomes for metagenomic binning, comparative biology and taxonomic classification.</title>
        <authorList>
            <person name="Goeker M."/>
        </authorList>
    </citation>
    <scope>NUCLEOTIDE SEQUENCE [LARGE SCALE GENOMIC DNA]</scope>
    <source>
        <strain evidence="1 2">DSM 28825</strain>
    </source>
</reference>
<dbReference type="SUPFAM" id="SSF52467">
    <property type="entry name" value="DHS-like NAD/FAD-binding domain"/>
    <property type="match status" value="1"/>
</dbReference>
<evidence type="ECO:0000313" key="1">
    <source>
        <dbReference type="EMBL" id="RZT93577.1"/>
    </source>
</evidence>
<dbReference type="Pfam" id="PF13289">
    <property type="entry name" value="SIR2_2"/>
    <property type="match status" value="1"/>
</dbReference>
<proteinExistence type="predicted"/>
<gene>
    <name evidence="1" type="ORF">EV201_2750</name>
</gene>
<dbReference type="RefSeq" id="WP_130308117.1">
    <property type="nucleotide sequence ID" value="NZ_SHKN01000002.1"/>
</dbReference>
<dbReference type="AlphaFoldDB" id="A0A4Q7VCI7"/>
<name>A0A4Q7VCI7_9BACT</name>
<accession>A0A4Q7VCI7</accession>
<dbReference type="OrthoDB" id="1688888at2"/>
<comment type="caution">
    <text evidence="1">The sequence shown here is derived from an EMBL/GenBank/DDBJ whole genome shotgun (WGS) entry which is preliminary data.</text>
</comment>
<dbReference type="Proteomes" id="UP000293562">
    <property type="component" value="Unassembled WGS sequence"/>
</dbReference>
<sequence>MPKEYLKYLYNEHLNSDGGIEIESSFFQRSQILSEIEPETYEITFEEWENSRKEELLSKANKILGLYDNSKRFEKLKKAYNTRMLTPFIGAGLSMLSGYPSWTSFLYQLCEESDLTEEELDKLLKLGKYEEAAQELYNDLGNELFNEYLENEFSHEKNIIGAINYLPLLFNQSSIITTNFDNVLEKIFDGKDNGFDEIKSGKYLDEVIRKTASGSRILIKLHGDCTQIQDRVLTLNEYENAYVDTRVLSKFIERFIFKGTLLFLGCSLSNDRTISTMKKFVQEEGADGIPRHYTFMEEILDEKDRRQKKRELAKANIFPIWYPTDEHDESIEALFFKLMEDNL</sequence>